<gene>
    <name evidence="2" type="ORF">AK812_SmicGene24950</name>
</gene>
<comment type="caution">
    <text evidence="2">The sequence shown here is derived from an EMBL/GenBank/DDBJ whole genome shotgun (WGS) entry which is preliminary data.</text>
</comment>
<evidence type="ECO:0000313" key="3">
    <source>
        <dbReference type="Proteomes" id="UP000186817"/>
    </source>
</evidence>
<evidence type="ECO:0000313" key="2">
    <source>
        <dbReference type="EMBL" id="OLP93184.1"/>
    </source>
</evidence>
<dbReference type="AlphaFoldDB" id="A0A1Q9DD89"/>
<dbReference type="EMBL" id="LSRX01000592">
    <property type="protein sequence ID" value="OLP93184.1"/>
    <property type="molecule type" value="Genomic_DNA"/>
</dbReference>
<protein>
    <recommendedName>
        <fullName evidence="1">C2H2-type domain-containing protein</fullName>
    </recommendedName>
</protein>
<feature type="domain" description="C2H2-type" evidence="1">
    <location>
        <begin position="131"/>
        <end position="153"/>
    </location>
</feature>
<dbReference type="Proteomes" id="UP000186817">
    <property type="component" value="Unassembled WGS sequence"/>
</dbReference>
<evidence type="ECO:0000259" key="1">
    <source>
        <dbReference type="PROSITE" id="PS00028"/>
    </source>
</evidence>
<proteinExistence type="predicted"/>
<name>A0A1Q9DD89_SYMMI</name>
<organism evidence="2 3">
    <name type="scientific">Symbiodinium microadriaticum</name>
    <name type="common">Dinoflagellate</name>
    <name type="synonym">Zooxanthella microadriatica</name>
    <dbReference type="NCBI Taxonomy" id="2951"/>
    <lineage>
        <taxon>Eukaryota</taxon>
        <taxon>Sar</taxon>
        <taxon>Alveolata</taxon>
        <taxon>Dinophyceae</taxon>
        <taxon>Suessiales</taxon>
        <taxon>Symbiodiniaceae</taxon>
        <taxon>Symbiodinium</taxon>
    </lineage>
</organism>
<sequence>MAFPLALAVDATCVSPVTRSGEPWPGADSQPGLSLQQATRRKRRVTYLPRAIALAAMRVESGRCWGTQPVTFLVLLARARAARAHAAVRSALHAAYVSRLRCIIAVAAQKAFTSSLLELPLDTATVMLARCSCCGQLVTCSATIAQHAPAETHDWRSEQSGSLQVVEVRNALQEAVVLDALVPELMVDDVMVAERGSQHGEALALGGEGPITNPNRPDAASGVGDCWQVLPGGIPDATFALVEADSRTEGIVEGAARYMF</sequence>
<reference evidence="2 3" key="1">
    <citation type="submission" date="2016-02" db="EMBL/GenBank/DDBJ databases">
        <title>Genome analysis of coral dinoflagellate symbionts highlights evolutionary adaptations to a symbiotic lifestyle.</title>
        <authorList>
            <person name="Aranda M."/>
            <person name="Li Y."/>
            <person name="Liew Y.J."/>
            <person name="Baumgarten S."/>
            <person name="Simakov O."/>
            <person name="Wilson M."/>
            <person name="Piel J."/>
            <person name="Ashoor H."/>
            <person name="Bougouffa S."/>
            <person name="Bajic V.B."/>
            <person name="Ryu T."/>
            <person name="Ravasi T."/>
            <person name="Bayer T."/>
            <person name="Micklem G."/>
            <person name="Kim H."/>
            <person name="Bhak J."/>
            <person name="Lajeunesse T.C."/>
            <person name="Voolstra C.R."/>
        </authorList>
    </citation>
    <scope>NUCLEOTIDE SEQUENCE [LARGE SCALE GENOMIC DNA]</scope>
    <source>
        <strain evidence="2 3">CCMP2467</strain>
    </source>
</reference>
<accession>A0A1Q9DD89</accession>
<dbReference type="InterPro" id="IPR013087">
    <property type="entry name" value="Znf_C2H2_type"/>
</dbReference>
<keyword evidence="3" id="KW-1185">Reference proteome</keyword>
<dbReference type="PROSITE" id="PS00028">
    <property type="entry name" value="ZINC_FINGER_C2H2_1"/>
    <property type="match status" value="1"/>
</dbReference>